<dbReference type="Proteomes" id="UP000267841">
    <property type="component" value="Unassembled WGS sequence"/>
</dbReference>
<proteinExistence type="predicted"/>
<evidence type="ECO:0000313" key="3">
    <source>
        <dbReference type="EMBL" id="RLJ71449.1"/>
    </source>
</evidence>
<evidence type="ECO:0000313" key="4">
    <source>
        <dbReference type="Proteomes" id="UP000267841"/>
    </source>
</evidence>
<keyword evidence="1" id="KW-0732">Signal</keyword>
<dbReference type="GO" id="GO:0016787">
    <property type="term" value="F:hydrolase activity"/>
    <property type="evidence" value="ECO:0007669"/>
    <property type="project" value="UniProtKB-KW"/>
</dbReference>
<dbReference type="Gene3D" id="3.60.15.10">
    <property type="entry name" value="Ribonuclease Z/Hydroxyacylglutathione hydrolase-like"/>
    <property type="match status" value="1"/>
</dbReference>
<dbReference type="PANTHER" id="PTHR42951:SF20">
    <property type="entry name" value="BETA LACTAMASE"/>
    <property type="match status" value="1"/>
</dbReference>
<sequence length="325" mass="37472">MRKVLLLLPLLLINLSFSEDYPKHVKETLKKIKDNVYGVFGAHEQVSYENRGFISNAYFVITKDGVLVVDALTTYKLGKELVETIRSVTDKPIKFAVITHYHTDHFYGVGALKEVGSVVIAHEWAYDYVSQPSSWNFYEARKKLLKEHMEGTQMVEPDITITRDLDIHMGRLKIEVRHFCKAHTPGDIIAWIPALKVLFSGDIVFDGRLPFLGSGNSKSWLVCLEKILELDPDVLLPGHGSPMLTKDRIRDRVRWTYKYIDDLRKTIRKMVEEGQDIDYVRENINDALLEIDPSYAQVPVFFDVNPVNAYYVYFEVQNELLEEGQ</sequence>
<accession>A0A497XTN5</accession>
<dbReference type="EMBL" id="RCCJ01000001">
    <property type="protein sequence ID" value="RLJ71449.1"/>
    <property type="molecule type" value="Genomic_DNA"/>
</dbReference>
<protein>
    <submittedName>
        <fullName evidence="3">Glyoxylase-like metal-dependent hydrolase (Beta-lactamase superfamily II)</fullName>
    </submittedName>
</protein>
<feature type="signal peptide" evidence="1">
    <location>
        <begin position="1"/>
        <end position="18"/>
    </location>
</feature>
<comment type="caution">
    <text evidence="3">The sequence shown here is derived from an EMBL/GenBank/DDBJ whole genome shotgun (WGS) entry which is preliminary data.</text>
</comment>
<dbReference type="Pfam" id="PF00753">
    <property type="entry name" value="Lactamase_B"/>
    <property type="match status" value="1"/>
</dbReference>
<dbReference type="PANTHER" id="PTHR42951">
    <property type="entry name" value="METALLO-BETA-LACTAMASE DOMAIN-CONTAINING"/>
    <property type="match status" value="1"/>
</dbReference>
<dbReference type="CDD" id="cd16282">
    <property type="entry name" value="metallo-hydrolase-like_MBL-fold"/>
    <property type="match status" value="1"/>
</dbReference>
<dbReference type="InterPro" id="IPR001279">
    <property type="entry name" value="Metallo-B-lactamas"/>
</dbReference>
<dbReference type="InterPro" id="IPR050855">
    <property type="entry name" value="NDM-1-like"/>
</dbReference>
<feature type="domain" description="Metallo-beta-lactamase" evidence="2">
    <location>
        <begin position="54"/>
        <end position="239"/>
    </location>
</feature>
<feature type="chain" id="PRO_5019806401" evidence="1">
    <location>
        <begin position="19"/>
        <end position="325"/>
    </location>
</feature>
<dbReference type="OrthoDB" id="420651at2"/>
<name>A0A497XTN5_9AQUI</name>
<keyword evidence="3" id="KW-0378">Hydrolase</keyword>
<dbReference type="SUPFAM" id="SSF56281">
    <property type="entry name" value="Metallo-hydrolase/oxidoreductase"/>
    <property type="match status" value="1"/>
</dbReference>
<dbReference type="SMART" id="SM00849">
    <property type="entry name" value="Lactamase_B"/>
    <property type="match status" value="1"/>
</dbReference>
<dbReference type="RefSeq" id="WP_121012846.1">
    <property type="nucleotide sequence ID" value="NZ_RCCJ01000001.1"/>
</dbReference>
<reference evidence="3 4" key="1">
    <citation type="submission" date="2018-10" db="EMBL/GenBank/DDBJ databases">
        <title>Genomic Encyclopedia of Archaeal and Bacterial Type Strains, Phase II (KMG-II): from individual species to whole genera.</title>
        <authorList>
            <person name="Goeker M."/>
        </authorList>
    </citation>
    <scope>NUCLEOTIDE SEQUENCE [LARGE SCALE GENOMIC DNA]</scope>
    <source>
        <strain evidence="3 4">DSM 16510</strain>
    </source>
</reference>
<dbReference type="InterPro" id="IPR036866">
    <property type="entry name" value="RibonucZ/Hydroxyglut_hydro"/>
</dbReference>
<gene>
    <name evidence="3" type="ORF">BCF55_1751</name>
</gene>
<keyword evidence="4" id="KW-1185">Reference proteome</keyword>
<evidence type="ECO:0000259" key="2">
    <source>
        <dbReference type="SMART" id="SM00849"/>
    </source>
</evidence>
<evidence type="ECO:0000256" key="1">
    <source>
        <dbReference type="SAM" id="SignalP"/>
    </source>
</evidence>
<dbReference type="AlphaFoldDB" id="A0A497XTN5"/>
<organism evidence="3 4">
    <name type="scientific">Hydrogenivirga caldilitoris</name>
    <dbReference type="NCBI Taxonomy" id="246264"/>
    <lineage>
        <taxon>Bacteria</taxon>
        <taxon>Pseudomonadati</taxon>
        <taxon>Aquificota</taxon>
        <taxon>Aquificia</taxon>
        <taxon>Aquificales</taxon>
        <taxon>Aquificaceae</taxon>
        <taxon>Hydrogenivirga</taxon>
    </lineage>
</organism>